<name>A0A8G1RPQ9_9EURO</name>
<dbReference type="InterPro" id="IPR011009">
    <property type="entry name" value="Kinase-like_dom_sf"/>
</dbReference>
<dbReference type="OrthoDB" id="1911848at2759"/>
<evidence type="ECO:0000313" key="3">
    <source>
        <dbReference type="Proteomes" id="UP000249789"/>
    </source>
</evidence>
<dbReference type="PANTHER" id="PTHR37542:SF3">
    <property type="entry name" value="PRION-INHIBITION AND PROPAGATION HELO DOMAIN-CONTAINING PROTEIN"/>
    <property type="match status" value="1"/>
</dbReference>
<organism evidence="2 3">
    <name type="scientific">Aspergillus fijiensis CBS 313.89</name>
    <dbReference type="NCBI Taxonomy" id="1448319"/>
    <lineage>
        <taxon>Eukaryota</taxon>
        <taxon>Fungi</taxon>
        <taxon>Dikarya</taxon>
        <taxon>Ascomycota</taxon>
        <taxon>Pezizomycotina</taxon>
        <taxon>Eurotiomycetes</taxon>
        <taxon>Eurotiomycetidae</taxon>
        <taxon>Eurotiales</taxon>
        <taxon>Aspergillaceae</taxon>
        <taxon>Aspergillus</taxon>
    </lineage>
</organism>
<gene>
    <name evidence="2" type="ORF">BO72DRAFT_447990</name>
</gene>
<dbReference type="InterPro" id="IPR056002">
    <property type="entry name" value="DUF7580"/>
</dbReference>
<dbReference type="RefSeq" id="XP_040801220.1">
    <property type="nucleotide sequence ID" value="XM_040944685.1"/>
</dbReference>
<proteinExistence type="predicted"/>
<evidence type="ECO:0000259" key="1">
    <source>
        <dbReference type="Pfam" id="PF24476"/>
    </source>
</evidence>
<dbReference type="Gene3D" id="1.10.510.10">
    <property type="entry name" value="Transferase(Phosphotransferase) domain 1"/>
    <property type="match status" value="1"/>
</dbReference>
<dbReference type="AlphaFoldDB" id="A0A8G1RPQ9"/>
<evidence type="ECO:0000313" key="2">
    <source>
        <dbReference type="EMBL" id="RAK77210.1"/>
    </source>
</evidence>
<dbReference type="SUPFAM" id="SSF56112">
    <property type="entry name" value="Protein kinase-like (PK-like)"/>
    <property type="match status" value="1"/>
</dbReference>
<feature type="domain" description="DUF7580" evidence="1">
    <location>
        <begin position="467"/>
        <end position="726"/>
    </location>
</feature>
<keyword evidence="3" id="KW-1185">Reference proteome</keyword>
<dbReference type="Pfam" id="PF24476">
    <property type="entry name" value="DUF7580"/>
    <property type="match status" value="1"/>
</dbReference>
<reference evidence="2 3" key="1">
    <citation type="submission" date="2018-02" db="EMBL/GenBank/DDBJ databases">
        <title>The genomes of Aspergillus section Nigri reveals drivers in fungal speciation.</title>
        <authorList>
            <consortium name="DOE Joint Genome Institute"/>
            <person name="Vesth T.C."/>
            <person name="Nybo J."/>
            <person name="Theobald S."/>
            <person name="Brandl J."/>
            <person name="Frisvad J.C."/>
            <person name="Nielsen K.F."/>
            <person name="Lyhne E.K."/>
            <person name="Kogle M.E."/>
            <person name="Kuo A."/>
            <person name="Riley R."/>
            <person name="Clum A."/>
            <person name="Nolan M."/>
            <person name="Lipzen A."/>
            <person name="Salamov A."/>
            <person name="Henrissat B."/>
            <person name="Wiebenga A."/>
            <person name="De vries R.P."/>
            <person name="Grigoriev I.V."/>
            <person name="Mortensen U.H."/>
            <person name="Andersen M.R."/>
            <person name="Baker S.E."/>
        </authorList>
    </citation>
    <scope>NUCLEOTIDE SEQUENCE [LARGE SCALE GENOMIC DNA]</scope>
    <source>
        <strain evidence="2 3">CBS 313.89</strain>
    </source>
</reference>
<dbReference type="GeneID" id="63862018"/>
<dbReference type="PANTHER" id="PTHR37542">
    <property type="entry name" value="HELO DOMAIN-CONTAINING PROTEIN-RELATED"/>
    <property type="match status" value="1"/>
</dbReference>
<protein>
    <recommendedName>
        <fullName evidence="1">DUF7580 domain-containing protein</fullName>
    </recommendedName>
</protein>
<sequence length="733" mass="81933">MPTDSAGWKDDLNRRLKDSAQRQGYAAVKALIIYWEESDPGFEEEGRALAQLFQSSFEYDVDIFPIPSSHSYLRLHNFITQSLLAVTSDAESRKGAPLLIIHYGGHGDRNDDRHGGEERQSVWAAHAHGGPSLEWFRIQDDIKATDTDTLLLLDCCSAAQAARSRDTRQRPGGLEILAAAAMGMETLGPGRRSFTVALMKEMQGLLDATGAVAITDLHARLAHRDANLFATPFYVNLRSGARTIRLGRLAPVHGQEDIDMVEGSVLQLLIQTKEQLDGSSVGQIAEWLETDMPRTIARLEVLDTSTKIDRFVEGIRQEKHAFPQELTDVGRRDIMEAWNKVATLVKLHCTQSSNAHHRRENGHGMGDDLDSTSAFLRQLNVQNSAFVDTVERTILEASADPDSNVLETAIEDPGVQTLGIVDHLRLHQIVLRETPLSEQEARGSLTYNQVVLVETKQYSQYVDPAQIPDLTSRVRRLAELLKAPKGRQFLSLKCCAWEHQSWDHRYVLHFEVPEVYANGSSSDHHTLQSIIKQVKGARRPSLDQRLRIALLIAQAVRSWHQVGWVHQGISAMNVIFWSFKGSEEIDYANPFLHGFDFARPDSDPSIGRSTDDIAFNVYRHPTRQGAARKGHRKVHDLYSLGVVLLEIGLWQSAHDLVASRRPEAPAPYVLQKKLQEACLTRLAHYAGTTYQQAVAACLASDFGVDLDDAQGTKLNDSFRRLVIDRIAEGITIR</sequence>
<accession>A0A8G1RPQ9</accession>
<dbReference type="VEuPathDB" id="FungiDB:BO72DRAFT_447990"/>
<dbReference type="Proteomes" id="UP000249789">
    <property type="component" value="Unassembled WGS sequence"/>
</dbReference>
<dbReference type="EMBL" id="KZ824643">
    <property type="protein sequence ID" value="RAK77210.1"/>
    <property type="molecule type" value="Genomic_DNA"/>
</dbReference>